<organism evidence="1">
    <name type="scientific">uncultured Sulfurovum sp</name>
    <dbReference type="NCBI Taxonomy" id="269237"/>
    <lineage>
        <taxon>Bacteria</taxon>
        <taxon>Pseudomonadati</taxon>
        <taxon>Campylobacterota</taxon>
        <taxon>Epsilonproteobacteria</taxon>
        <taxon>Campylobacterales</taxon>
        <taxon>Sulfurovaceae</taxon>
        <taxon>Sulfurovum</taxon>
        <taxon>environmental samples</taxon>
    </lineage>
</organism>
<sequence length="78" mass="9209">MQQITLNINPSIYEHIMFFLKNLPKNLVDIQEQPKTPSQAKTSTSAFGILKGKIKDPVEWQREIREESDRDIYKDFQK</sequence>
<proteinExistence type="predicted"/>
<gene>
    <name evidence="1" type="ORF">HELGO_WM3805</name>
</gene>
<reference evidence="1" key="1">
    <citation type="submission" date="2020-01" db="EMBL/GenBank/DDBJ databases">
        <authorList>
            <person name="Meier V. D."/>
            <person name="Meier V D."/>
        </authorList>
    </citation>
    <scope>NUCLEOTIDE SEQUENCE</scope>
    <source>
        <strain evidence="1">HLG_WM_MAG_04</strain>
    </source>
</reference>
<name>A0A6S6SQQ6_9BACT</name>
<accession>A0A6S6SQQ6</accession>
<evidence type="ECO:0000313" key="1">
    <source>
        <dbReference type="EMBL" id="CAA6807900.1"/>
    </source>
</evidence>
<dbReference type="EMBL" id="CACVAX010000018">
    <property type="protein sequence ID" value="CAA6807900.1"/>
    <property type="molecule type" value="Genomic_DNA"/>
</dbReference>
<dbReference type="AlphaFoldDB" id="A0A6S6SQQ6"/>
<protein>
    <submittedName>
        <fullName evidence="1">Uncharacterized protein</fullName>
    </submittedName>
</protein>